<feature type="transmembrane region" description="Helical" evidence="1">
    <location>
        <begin position="275"/>
        <end position="295"/>
    </location>
</feature>
<reference evidence="2 3" key="1">
    <citation type="submission" date="2016-11" db="EMBL/GenBank/DDBJ databases">
        <authorList>
            <person name="Jaros S."/>
            <person name="Januszkiewicz K."/>
            <person name="Wedrychowicz H."/>
        </authorList>
    </citation>
    <scope>NUCLEOTIDE SEQUENCE [LARGE SCALE GENOMIC DNA]</scope>
    <source>
        <strain evidence="2 3">Y1</strain>
    </source>
</reference>
<keyword evidence="1" id="KW-0812">Transmembrane</keyword>
<feature type="transmembrane region" description="Helical" evidence="1">
    <location>
        <begin position="73"/>
        <end position="99"/>
    </location>
</feature>
<gene>
    <name evidence="2" type="ORF">SAMN04487860_10953</name>
</gene>
<accession>A0A1M7KKI2</accession>
<keyword evidence="1" id="KW-0472">Membrane</keyword>
<name>A0A1M7KKI2_RUMFL</name>
<dbReference type="Proteomes" id="UP000184394">
    <property type="component" value="Unassembled WGS sequence"/>
</dbReference>
<evidence type="ECO:0000313" key="3">
    <source>
        <dbReference type="Proteomes" id="UP000184394"/>
    </source>
</evidence>
<evidence type="ECO:0000313" key="2">
    <source>
        <dbReference type="EMBL" id="SHM65888.1"/>
    </source>
</evidence>
<dbReference type="RefSeq" id="WP_072951248.1">
    <property type="nucleotide sequence ID" value="NZ_FRCT01000009.1"/>
</dbReference>
<proteinExistence type="predicted"/>
<dbReference type="AlphaFoldDB" id="A0A1M7KKI2"/>
<protein>
    <recommendedName>
        <fullName evidence="4">Dolichyl-phosphate-mannose-protein mannosyltransferase</fullName>
    </recommendedName>
</protein>
<keyword evidence="1" id="KW-1133">Transmembrane helix</keyword>
<sequence>MVSKNKKTDIMISVIITVVVSALTIIGLYCHEPWFDEAQAYLLARDSSWHDVLMYWTHYEGHPPMWHILLKCAASLGLSFEAAIKSVNFIFVEAVVLLIQFRSPFSRAAKAVIPFSFFLLYQYSVISRPYMMLTCSCLLAAMCYKERHEKPLRYCLALIFMCVVHSYSIAFAGGIVVADMVGEAIRERSIKKMCTGIISNKKLLVCYVMLFAAAMTMIADIMPHSDTFAAKQTVNPNYHSLPVCYLFSWLLIPSENLFTSFSSELMYMRQEVNPIGEVIAAGAISLLIWAALFVICKKRRMVAELFIPYAFIAVLTSLHIMPHHFGIFFMYMLFILWTASDKEQIKISEFTELAEKAGMSASFAKKIIIGAAAAFSVINIYWDSLSFYREIKLPYDPAPAIAEWIKDKGLEEKKILTTWSKSDIYMVNASSVAANAYFDRSIFYNLNYDLAFISHKVADEAEKAEVLEKWRSEGAPYIMVCDGPQETGFICDELGLQDDYLAVAYVGKGRRIFKDKCDTYNVYVMCTRDAYKEIYGKEYEVSTY</sequence>
<feature type="transmembrane region" description="Helical" evidence="1">
    <location>
        <begin position="203"/>
        <end position="222"/>
    </location>
</feature>
<dbReference type="EMBL" id="FRCT01000009">
    <property type="protein sequence ID" value="SHM65888.1"/>
    <property type="molecule type" value="Genomic_DNA"/>
</dbReference>
<dbReference type="OrthoDB" id="1815350at2"/>
<feature type="transmembrane region" description="Helical" evidence="1">
    <location>
        <begin position="111"/>
        <end position="131"/>
    </location>
</feature>
<feature type="transmembrane region" description="Helical" evidence="1">
    <location>
        <begin position="151"/>
        <end position="182"/>
    </location>
</feature>
<feature type="transmembrane region" description="Helical" evidence="1">
    <location>
        <begin position="12"/>
        <end position="29"/>
    </location>
</feature>
<organism evidence="2 3">
    <name type="scientific">Ruminococcus flavefaciens</name>
    <dbReference type="NCBI Taxonomy" id="1265"/>
    <lineage>
        <taxon>Bacteria</taxon>
        <taxon>Bacillati</taxon>
        <taxon>Bacillota</taxon>
        <taxon>Clostridia</taxon>
        <taxon>Eubacteriales</taxon>
        <taxon>Oscillospiraceae</taxon>
        <taxon>Ruminococcus</taxon>
    </lineage>
</organism>
<feature type="transmembrane region" description="Helical" evidence="1">
    <location>
        <begin position="307"/>
        <end position="337"/>
    </location>
</feature>
<evidence type="ECO:0000256" key="1">
    <source>
        <dbReference type="SAM" id="Phobius"/>
    </source>
</evidence>
<evidence type="ECO:0008006" key="4">
    <source>
        <dbReference type="Google" id="ProtNLM"/>
    </source>
</evidence>